<feature type="domain" description="DUF5680" evidence="1">
    <location>
        <begin position="47"/>
        <end position="152"/>
    </location>
</feature>
<dbReference type="AlphaFoldDB" id="A0A2M7BYW2"/>
<reference evidence="3" key="1">
    <citation type="submission" date="2017-09" db="EMBL/GenBank/DDBJ databases">
        <title>Depth-based differentiation of microbial function through sediment-hosted aquifers and enrichment of novel symbionts in the deep terrestrial subsurface.</title>
        <authorList>
            <person name="Probst A.J."/>
            <person name="Ladd B."/>
            <person name="Jarett J.K."/>
            <person name="Geller-Mcgrath D.E."/>
            <person name="Sieber C.M.K."/>
            <person name="Emerson J.B."/>
            <person name="Anantharaman K."/>
            <person name="Thomas B.C."/>
            <person name="Malmstrom R."/>
            <person name="Stieglmeier M."/>
            <person name="Klingl A."/>
            <person name="Woyke T."/>
            <person name="Ryan C.M."/>
            <person name="Banfield J.F."/>
        </authorList>
    </citation>
    <scope>NUCLEOTIDE SEQUENCE [LARGE SCALE GENOMIC DNA]</scope>
</reference>
<proteinExistence type="predicted"/>
<organism evidence="2 3">
    <name type="scientific">Candidatus Nealsonbacteria bacterium CG03_land_8_20_14_0_80_36_12</name>
    <dbReference type="NCBI Taxonomy" id="1974701"/>
    <lineage>
        <taxon>Bacteria</taxon>
        <taxon>Candidatus Nealsoniibacteriota</taxon>
    </lineage>
</organism>
<dbReference type="InterPro" id="IPR043735">
    <property type="entry name" value="DUF5680"/>
</dbReference>
<comment type="caution">
    <text evidence="2">The sequence shown here is derived from an EMBL/GenBank/DDBJ whole genome shotgun (WGS) entry which is preliminary data.</text>
</comment>
<name>A0A2M7BYW2_9BACT</name>
<sequence>MTDLEILSEFIAKAKRSTFAKSGEKAESSRVGSRDYLCQEGNLTYRDSYFGRVYDIGQEIVWEGDVPIWAMNYMGGMKEEYRHLSKDTFRFLRECLAQVDSSKPFRGPPSYKRDNFEYTNRADGDVTRFSGTERIFFEGEDIYERIYHGGLILI</sequence>
<accession>A0A2M7BYW2</accession>
<dbReference type="EMBL" id="PEUV01000004">
    <property type="protein sequence ID" value="PIV12869.1"/>
    <property type="molecule type" value="Genomic_DNA"/>
</dbReference>
<dbReference type="Proteomes" id="UP000230324">
    <property type="component" value="Unassembled WGS sequence"/>
</dbReference>
<evidence type="ECO:0000313" key="2">
    <source>
        <dbReference type="EMBL" id="PIV12869.1"/>
    </source>
</evidence>
<gene>
    <name evidence="2" type="ORF">COS47_00195</name>
</gene>
<evidence type="ECO:0000259" key="1">
    <source>
        <dbReference type="Pfam" id="PF18931"/>
    </source>
</evidence>
<dbReference type="Pfam" id="PF18931">
    <property type="entry name" value="DUF5680"/>
    <property type="match status" value="1"/>
</dbReference>
<evidence type="ECO:0000313" key="3">
    <source>
        <dbReference type="Proteomes" id="UP000230324"/>
    </source>
</evidence>
<protein>
    <submittedName>
        <fullName evidence="2">XRE family transcriptional regulator</fullName>
    </submittedName>
</protein>